<evidence type="ECO:0000313" key="1">
    <source>
        <dbReference type="EMBL" id="QCT02771.1"/>
    </source>
</evidence>
<dbReference type="SUPFAM" id="SSF52540">
    <property type="entry name" value="P-loop containing nucleoside triphosphate hydrolases"/>
    <property type="match status" value="1"/>
</dbReference>
<accession>A0A4P8XMK6</accession>
<reference evidence="1 2" key="1">
    <citation type="submission" date="2019-05" db="EMBL/GenBank/DDBJ databases">
        <authorList>
            <person name="Chen C."/>
        </authorList>
    </citation>
    <scope>NUCLEOTIDE SEQUENCE [LARGE SCALE GENOMIC DNA]</scope>
    <source>
        <strain evidence="1 2">HB172198</strain>
    </source>
</reference>
<dbReference type="Gene3D" id="3.40.50.300">
    <property type="entry name" value="P-loop containing nucleotide triphosphate hydrolases"/>
    <property type="match status" value="1"/>
</dbReference>
<dbReference type="AlphaFoldDB" id="A0A4P8XMK6"/>
<protein>
    <recommendedName>
        <fullName evidence="3">Cellulose biosynthesis protein BcsQ</fullName>
    </recommendedName>
</protein>
<evidence type="ECO:0000313" key="2">
    <source>
        <dbReference type="Proteomes" id="UP000300879"/>
    </source>
</evidence>
<sequence length="277" mass="29638">MSLITVWSPLPSGSGSTILAACLPAMLCTAYPSSCLLLHGGALGDRVEAGLLPFNKLEGFRTEEEDSGMRALQRMYLSGRLDSRNIKDYTASLIPGKLDLIRGDQDGESGSYGAIQLLQYSGILTAALGGYDVVIADAGNGLPNALDMELISRSDLLIIGLNQNLHAIDQCFRDQLPAMVEHVKQYCFVTGKYDASSHASLLNMKRRYGVKSWAGTIPYCTEIQDAWNSRNLLAAMLRSGGVMRRSRTPFGEAVTVIAAHVAKQLGLPGAAAEGKGA</sequence>
<proteinExistence type="predicted"/>
<dbReference type="EMBL" id="CP040396">
    <property type="protein sequence ID" value="QCT02771.1"/>
    <property type="molecule type" value="Genomic_DNA"/>
</dbReference>
<keyword evidence="2" id="KW-1185">Reference proteome</keyword>
<dbReference type="KEGG" id="palo:E6C60_2056"/>
<organism evidence="1 2">
    <name type="scientific">Paenibacillus algicola</name>
    <dbReference type="NCBI Taxonomy" id="2565926"/>
    <lineage>
        <taxon>Bacteria</taxon>
        <taxon>Bacillati</taxon>
        <taxon>Bacillota</taxon>
        <taxon>Bacilli</taxon>
        <taxon>Bacillales</taxon>
        <taxon>Paenibacillaceae</taxon>
        <taxon>Paenibacillus</taxon>
    </lineage>
</organism>
<dbReference type="OrthoDB" id="2842408at2"/>
<gene>
    <name evidence="1" type="ORF">E6C60_2056</name>
</gene>
<name>A0A4P8XMK6_9BACL</name>
<dbReference type="RefSeq" id="WP_138225751.1">
    <property type="nucleotide sequence ID" value="NZ_CP040396.1"/>
</dbReference>
<dbReference type="Proteomes" id="UP000300879">
    <property type="component" value="Chromosome"/>
</dbReference>
<dbReference type="InterPro" id="IPR027417">
    <property type="entry name" value="P-loop_NTPase"/>
</dbReference>
<evidence type="ECO:0008006" key="3">
    <source>
        <dbReference type="Google" id="ProtNLM"/>
    </source>
</evidence>